<name>A0ABZ2LIG4_9BACT</name>
<keyword evidence="2" id="KW-0732">Signal</keyword>
<dbReference type="PANTHER" id="PTHR43135">
    <property type="entry name" value="ALPHA-D-RIBOSE 1-METHYLPHOSPHONATE 5-TRIPHOSPHATE DIPHOSPHATASE"/>
    <property type="match status" value="1"/>
</dbReference>
<sequence>MRSSLIPTRLGLCVILSCAALGCGPSTSTPASSPPATGTTPATETAAKAPEARTERRSVVIVSRKSGSSVTTFAPDGAIEMAFEYLENGRGPKMTVRARLAADGTLASFEAKGTRTFGTAIDETFAVAGKRAHWKSTEEQGETEVGAPAFYVPNAQPPEVTALLYAALQKNGGKIALLPDGEARLARSGTFTARAGGKEKRLVAWEITGLSYTPVRLWTEEGGAYFGMVDPGLSSVPEGWEDAIDPLIKAQQEFEKARDRELASRLAHKGPAEGLVFTHARVLDVERKRWLDDHAVTVVGGKIVAVGPTKSTKVPKGAEVIDAKGKALLPGLWDMHAHLAGYHGVMGIASGVTTTRDLGNDPDTLDDLKTRFDDGTAIGPHVLRSGFIEGRGEKAAASKITAETPEEAKQAVEFYEQRRYEGIKIYNSMKPELVPLLAKLAHEKKMRVSGHVPVHMRAEDVVRAGYDEIQHVNMLFLNFFIDKDTDTRTPLRFSLVAEKAPGLDLQSKPVKDFLKLLVEKKTVVDPTVYAFLDLFTGRPGRVADGLEPMVRRLPVQVRREFLIGGLAVPEGKDAQYKEAYGKLLQMVKTLYDAKIPIVAGTDSNHFGLALHLELGLYVRAGIPAADVLQLATLGSAKVMHREKTSGSVAPGKDADFFLLEGDPMAHIEDLRHVNTTVRGGVVYASTPLYEAVGIKP</sequence>
<proteinExistence type="predicted"/>
<dbReference type="SUPFAM" id="SSF51556">
    <property type="entry name" value="Metallo-dependent hydrolases"/>
    <property type="match status" value="1"/>
</dbReference>
<dbReference type="InterPro" id="IPR011059">
    <property type="entry name" value="Metal-dep_hydrolase_composite"/>
</dbReference>
<evidence type="ECO:0000256" key="1">
    <source>
        <dbReference type="SAM" id="MobiDB-lite"/>
    </source>
</evidence>
<feature type="signal peptide" evidence="2">
    <location>
        <begin position="1"/>
        <end position="19"/>
    </location>
</feature>
<dbReference type="Gene3D" id="3.20.20.140">
    <property type="entry name" value="Metal-dependent hydrolases"/>
    <property type="match status" value="1"/>
</dbReference>
<evidence type="ECO:0000256" key="2">
    <source>
        <dbReference type="SAM" id="SignalP"/>
    </source>
</evidence>
<accession>A0ABZ2LIG4</accession>
<dbReference type="Gene3D" id="2.30.40.10">
    <property type="entry name" value="Urease, subunit C, domain 1"/>
    <property type="match status" value="1"/>
</dbReference>
<organism evidence="4 5">
    <name type="scientific">Pendulispora rubella</name>
    <dbReference type="NCBI Taxonomy" id="2741070"/>
    <lineage>
        <taxon>Bacteria</taxon>
        <taxon>Pseudomonadati</taxon>
        <taxon>Myxococcota</taxon>
        <taxon>Myxococcia</taxon>
        <taxon>Myxococcales</taxon>
        <taxon>Sorangiineae</taxon>
        <taxon>Pendulisporaceae</taxon>
        <taxon>Pendulispora</taxon>
    </lineage>
</organism>
<dbReference type="InterPro" id="IPR032466">
    <property type="entry name" value="Metal_Hydrolase"/>
</dbReference>
<reference evidence="4" key="1">
    <citation type="submission" date="2021-12" db="EMBL/GenBank/DDBJ databases">
        <title>Discovery of the Pendulisporaceae a myxobacterial family with distinct sporulation behavior and unique specialized metabolism.</title>
        <authorList>
            <person name="Garcia R."/>
            <person name="Popoff A."/>
            <person name="Bader C.D."/>
            <person name="Loehr J."/>
            <person name="Walesch S."/>
            <person name="Walt C."/>
            <person name="Boldt J."/>
            <person name="Bunk B."/>
            <person name="Haeckl F.J.F.P.J."/>
            <person name="Gunesch A.P."/>
            <person name="Birkelbach J."/>
            <person name="Nuebel U."/>
            <person name="Pietschmann T."/>
            <person name="Bach T."/>
            <person name="Mueller R."/>
        </authorList>
    </citation>
    <scope>NUCLEOTIDE SEQUENCE</scope>
    <source>
        <strain evidence="4">MSr11367</strain>
    </source>
</reference>
<gene>
    <name evidence="4" type="ORF">LVJ94_23425</name>
</gene>
<feature type="chain" id="PRO_5045860380" evidence="2">
    <location>
        <begin position="20"/>
        <end position="696"/>
    </location>
</feature>
<dbReference type="RefSeq" id="WP_394839842.1">
    <property type="nucleotide sequence ID" value="NZ_CP089929.1"/>
</dbReference>
<dbReference type="SUPFAM" id="SSF51338">
    <property type="entry name" value="Composite domain of metallo-dependent hydrolases"/>
    <property type="match status" value="1"/>
</dbReference>
<evidence type="ECO:0000313" key="5">
    <source>
        <dbReference type="Proteomes" id="UP001374803"/>
    </source>
</evidence>
<protein>
    <submittedName>
        <fullName evidence="4">Amidohydrolase family protein</fullName>
    </submittedName>
</protein>
<evidence type="ECO:0000259" key="3">
    <source>
        <dbReference type="Pfam" id="PF01979"/>
    </source>
</evidence>
<dbReference type="EMBL" id="CP089983">
    <property type="protein sequence ID" value="WXB10165.1"/>
    <property type="molecule type" value="Genomic_DNA"/>
</dbReference>
<feature type="domain" description="Amidohydrolase-related" evidence="3">
    <location>
        <begin position="586"/>
        <end position="681"/>
    </location>
</feature>
<dbReference type="PROSITE" id="PS51257">
    <property type="entry name" value="PROKAR_LIPOPROTEIN"/>
    <property type="match status" value="1"/>
</dbReference>
<feature type="compositionally biased region" description="Low complexity" evidence="1">
    <location>
        <begin position="26"/>
        <end position="49"/>
    </location>
</feature>
<keyword evidence="5" id="KW-1185">Reference proteome</keyword>
<feature type="region of interest" description="Disordered" evidence="1">
    <location>
        <begin position="26"/>
        <end position="58"/>
    </location>
</feature>
<dbReference type="InterPro" id="IPR006680">
    <property type="entry name" value="Amidohydro-rel"/>
</dbReference>
<dbReference type="PANTHER" id="PTHR43135:SF3">
    <property type="entry name" value="ALPHA-D-RIBOSE 1-METHYLPHOSPHONATE 5-TRIPHOSPHATE DIPHOSPHATASE"/>
    <property type="match status" value="1"/>
</dbReference>
<evidence type="ECO:0000313" key="4">
    <source>
        <dbReference type="EMBL" id="WXB10165.1"/>
    </source>
</evidence>
<dbReference type="InterPro" id="IPR051781">
    <property type="entry name" value="Metallo-dep_Hydrolase"/>
</dbReference>
<dbReference type="Pfam" id="PF01979">
    <property type="entry name" value="Amidohydro_1"/>
    <property type="match status" value="1"/>
</dbReference>
<dbReference type="Proteomes" id="UP001374803">
    <property type="component" value="Chromosome"/>
</dbReference>